<feature type="domain" description="EfeO-type cupredoxin-like" evidence="5">
    <location>
        <begin position="52"/>
        <end position="140"/>
    </location>
</feature>
<evidence type="ECO:0000256" key="2">
    <source>
        <dbReference type="ARBA" id="ARBA00005989"/>
    </source>
</evidence>
<dbReference type="OrthoDB" id="7348379at2"/>
<evidence type="ECO:0000313" key="7">
    <source>
        <dbReference type="Proteomes" id="UP000297866"/>
    </source>
</evidence>
<dbReference type="AlphaFoldDB" id="A0A4R8UFJ3"/>
<keyword evidence="7" id="KW-1185">Reference proteome</keyword>
<dbReference type="InterPro" id="IPR028096">
    <property type="entry name" value="EfeO_Cupredoxin"/>
</dbReference>
<reference evidence="6 7" key="1">
    <citation type="submission" date="2019-03" db="EMBL/GenBank/DDBJ databases">
        <title>Genomics of glacier-inhabiting Cryobacterium strains.</title>
        <authorList>
            <person name="Liu Q."/>
            <person name="Xin Y.-H."/>
        </authorList>
    </citation>
    <scope>NUCLEOTIDE SEQUENCE [LARGE SCALE GENOMIC DNA]</scope>
    <source>
        <strain evidence="6 7">Sr47</strain>
    </source>
</reference>
<dbReference type="PANTHER" id="PTHR39192:SF1">
    <property type="entry name" value="IRON UPTAKE SYSTEM COMPONENT EFEO"/>
    <property type="match status" value="1"/>
</dbReference>
<organism evidence="6 7">
    <name type="scientific">Cryobacterium tagatosivorans</name>
    <dbReference type="NCBI Taxonomy" id="1259199"/>
    <lineage>
        <taxon>Bacteria</taxon>
        <taxon>Bacillati</taxon>
        <taxon>Actinomycetota</taxon>
        <taxon>Actinomycetes</taxon>
        <taxon>Micrococcales</taxon>
        <taxon>Microbacteriaceae</taxon>
        <taxon>Cryobacterium</taxon>
    </lineage>
</organism>
<dbReference type="InterPro" id="IPR053377">
    <property type="entry name" value="Iron_uptake_EfeM/EfeO"/>
</dbReference>
<evidence type="ECO:0000313" key="6">
    <source>
        <dbReference type="EMBL" id="TFB50355.1"/>
    </source>
</evidence>
<evidence type="ECO:0000259" key="5">
    <source>
        <dbReference type="Pfam" id="PF13473"/>
    </source>
</evidence>
<dbReference type="InterPro" id="IPR018976">
    <property type="entry name" value="Imelysin-like"/>
</dbReference>
<dbReference type="Pfam" id="PF13473">
    <property type="entry name" value="Cupredoxin_1"/>
    <property type="match status" value="1"/>
</dbReference>
<dbReference type="Gene3D" id="1.20.1420.20">
    <property type="entry name" value="M75 peptidase, HXXE motif"/>
    <property type="match status" value="1"/>
</dbReference>
<name>A0A4R8UFJ3_9MICO</name>
<dbReference type="CDD" id="cd14656">
    <property type="entry name" value="Imelysin-like_EfeO"/>
    <property type="match status" value="1"/>
</dbReference>
<dbReference type="InterPro" id="IPR050894">
    <property type="entry name" value="EfeM/EfeO_iron_uptake"/>
</dbReference>
<evidence type="ECO:0000256" key="3">
    <source>
        <dbReference type="ARBA" id="ARBA00022729"/>
    </source>
</evidence>
<keyword evidence="3" id="KW-0732">Signal</keyword>
<dbReference type="Pfam" id="PF09375">
    <property type="entry name" value="Peptidase_M75"/>
    <property type="match status" value="1"/>
</dbReference>
<dbReference type="Proteomes" id="UP000297866">
    <property type="component" value="Unassembled WGS sequence"/>
</dbReference>
<comment type="similarity">
    <text evidence="2">Belongs to the EfeM/EfeO family.</text>
</comment>
<dbReference type="GO" id="GO:0042597">
    <property type="term" value="C:periplasmic space"/>
    <property type="evidence" value="ECO:0007669"/>
    <property type="project" value="UniProtKB-SubCell"/>
</dbReference>
<proteinExistence type="inferred from homology"/>
<comment type="caution">
    <text evidence="6">The sequence shown here is derived from an EMBL/GenBank/DDBJ whole genome shotgun (WGS) entry which is preliminary data.</text>
</comment>
<evidence type="ECO:0000256" key="1">
    <source>
        <dbReference type="ARBA" id="ARBA00004418"/>
    </source>
</evidence>
<sequence>MHGRRRGSRRGLRPLAPLPLPHLRTPMRARLALPTAACSAVLLALTGCVANGGGTDATHASLTVDSSATECAVSAAEAPAGTVRFRVTNSGDKVTEFYLLADDGLKIVGEAENIGPGLSRDLVVELEPGKYFTACKPGMTGDGVGKAAFTVTESGAAGEIDADLAARIDTANSGYAAYVRDVVAELATGTDAFAAAYVAGDDDLARSLYAPTRAHWERVETIAESFGDLDPKLDLREADLEEGQEWTGWHAIEKDLWRAEAEAGFQAYDAGKRAHLAGLLVADTQTLKGKVADLSFTLSQQTNGAIGLLEEVASGKVTGEEEFWSHTDLWDFQANVDGAKVLYAGVRDILVEKDPKLARQLDTEFGALQALLDEHRVDDGFALYTELSGADIRALADQVNALGEPLNRLTATLVIS</sequence>
<protein>
    <submittedName>
        <fullName evidence="6">PbrT family lead (Pb2+) uptake porter</fullName>
    </submittedName>
</protein>
<evidence type="ECO:0000259" key="4">
    <source>
        <dbReference type="Pfam" id="PF09375"/>
    </source>
</evidence>
<dbReference type="InterPro" id="IPR034981">
    <property type="entry name" value="Imelysin-like_EfeO/Algp7"/>
</dbReference>
<dbReference type="PANTHER" id="PTHR39192">
    <property type="entry name" value="IRON UPTAKE SYSTEM COMPONENT EFEO"/>
    <property type="match status" value="1"/>
</dbReference>
<dbReference type="InterPro" id="IPR038352">
    <property type="entry name" value="Imelysin_sf"/>
</dbReference>
<gene>
    <name evidence="6" type="ORF">E3O23_09400</name>
</gene>
<feature type="domain" description="Imelysin-like" evidence="4">
    <location>
        <begin position="173"/>
        <end position="408"/>
    </location>
</feature>
<dbReference type="EMBL" id="SOEZ01000046">
    <property type="protein sequence ID" value="TFB50355.1"/>
    <property type="molecule type" value="Genomic_DNA"/>
</dbReference>
<accession>A0A4R8UFJ3</accession>
<comment type="subcellular location">
    <subcellularLocation>
        <location evidence="1">Periplasm</location>
    </subcellularLocation>
</comment>
<dbReference type="NCBIfam" id="NF041757">
    <property type="entry name" value="EfeO"/>
    <property type="match status" value="1"/>
</dbReference>